<evidence type="ECO:0000256" key="2">
    <source>
        <dbReference type="SAM" id="Phobius"/>
    </source>
</evidence>
<dbReference type="Pfam" id="PF11684">
    <property type="entry name" value="DUF3280"/>
    <property type="match status" value="1"/>
</dbReference>
<dbReference type="RefSeq" id="WP_169786999.1">
    <property type="nucleotide sequence ID" value="NZ_JMCB01000001.1"/>
</dbReference>
<feature type="transmembrane region" description="Helical" evidence="2">
    <location>
        <begin position="205"/>
        <end position="225"/>
    </location>
</feature>
<evidence type="ECO:0000313" key="4">
    <source>
        <dbReference type="Proteomes" id="UP000028725"/>
    </source>
</evidence>
<keyword evidence="2" id="KW-0472">Membrane</keyword>
<evidence type="ECO:0000256" key="1">
    <source>
        <dbReference type="SAM" id="MobiDB-lite"/>
    </source>
</evidence>
<feature type="compositionally biased region" description="Polar residues" evidence="1">
    <location>
        <begin position="137"/>
        <end position="146"/>
    </location>
</feature>
<keyword evidence="2" id="KW-0812">Transmembrane</keyword>
<feature type="transmembrane region" description="Helical" evidence="2">
    <location>
        <begin position="258"/>
        <end position="279"/>
    </location>
</feature>
<name>A0A085WWP9_9BACT</name>
<dbReference type="Gene3D" id="3.40.50.10610">
    <property type="entry name" value="ABC-type transport auxiliary lipoprotein component"/>
    <property type="match status" value="1"/>
</dbReference>
<proteinExistence type="predicted"/>
<feature type="compositionally biased region" description="Pro residues" evidence="1">
    <location>
        <begin position="173"/>
        <end position="186"/>
    </location>
</feature>
<dbReference type="Proteomes" id="UP000028725">
    <property type="component" value="Unassembled WGS sequence"/>
</dbReference>
<evidence type="ECO:0000313" key="3">
    <source>
        <dbReference type="EMBL" id="KFE72112.1"/>
    </source>
</evidence>
<organism evidence="3 4">
    <name type="scientific">Hyalangium minutum</name>
    <dbReference type="NCBI Taxonomy" id="394096"/>
    <lineage>
        <taxon>Bacteria</taxon>
        <taxon>Pseudomonadati</taxon>
        <taxon>Myxococcota</taxon>
        <taxon>Myxococcia</taxon>
        <taxon>Myxococcales</taxon>
        <taxon>Cystobacterineae</taxon>
        <taxon>Archangiaceae</taxon>
        <taxon>Hyalangium</taxon>
    </lineage>
</organism>
<dbReference type="EMBL" id="JMCB01000001">
    <property type="protein sequence ID" value="KFE72112.1"/>
    <property type="molecule type" value="Genomic_DNA"/>
</dbReference>
<protein>
    <submittedName>
        <fullName evidence="3">Uncharacterized protein</fullName>
    </submittedName>
</protein>
<accession>A0A085WWP9</accession>
<dbReference type="STRING" id="394096.DB31_0373"/>
<dbReference type="InterPro" id="IPR021698">
    <property type="entry name" value="DUF3280"/>
</dbReference>
<comment type="caution">
    <text evidence="3">The sequence shown here is derived from an EMBL/GenBank/DDBJ whole genome shotgun (WGS) entry which is preliminary data.</text>
</comment>
<feature type="region of interest" description="Disordered" evidence="1">
    <location>
        <begin position="137"/>
        <end position="198"/>
    </location>
</feature>
<feature type="compositionally biased region" description="Low complexity" evidence="1">
    <location>
        <begin position="187"/>
        <end position="196"/>
    </location>
</feature>
<gene>
    <name evidence="3" type="ORF">DB31_0373</name>
</gene>
<keyword evidence="2" id="KW-1133">Transmembrane helix</keyword>
<dbReference type="AlphaFoldDB" id="A0A085WWP9"/>
<keyword evidence="4" id="KW-1185">Reference proteome</keyword>
<reference evidence="3 4" key="1">
    <citation type="submission" date="2014-04" db="EMBL/GenBank/DDBJ databases">
        <title>Genome assembly of Hyalangium minutum DSM 14724.</title>
        <authorList>
            <person name="Sharma G."/>
            <person name="Subramanian S."/>
        </authorList>
    </citation>
    <scope>NUCLEOTIDE SEQUENCE [LARGE SCALE GENOMIC DNA]</scope>
    <source>
        <strain evidence="3 4">DSM 14724</strain>
    </source>
</reference>
<sequence length="306" mass="32401">MKLAVPGLSVVDVDSQRTTFLAEHLAQELSDEGAQVVSSQDLAVMLGLDRQRQLMGCSGGKCITELTSTLGVDALVTGEVARLSGERFQLNLRMLDATTGQRVKTYTKRVVGFEKILDEMSKAARIFVIAGNKKFGRNSSRQNPVTSPRVEPRTPSPTQAPVAEASPLETSPEPQPDATEPPPAPAPTATVPRQPVQPTSSVRQWAWLPMAAGGVALGTGVFFFLGADAKYKELTDGEDRSIQAARAIKDSGKNQQNLARIGLSVGVTLLVTGGAMALVGGPTSLEPQVSVGQNRVSLGFAGELPW</sequence>